<dbReference type="WBParaSite" id="Hba_16284">
    <property type="protein sequence ID" value="Hba_16284"/>
    <property type="gene ID" value="Hba_16284"/>
</dbReference>
<dbReference type="Pfam" id="PF23626">
    <property type="entry name" value="CCD_aECM"/>
    <property type="match status" value="1"/>
</dbReference>
<dbReference type="AlphaFoldDB" id="A0A1I7XFM7"/>
<sequence length="116" mass="13359">MKKVEVKPRGGKNIKDTYQNLKPWRMQLIEAQAKLTTTSPAVITLEPIYDKTSGVFYSQEELLKLCMETKSIARQFGIKDVSTFASNNCGFIRLYYPNVTCQQINVFLQYCENIVH</sequence>
<dbReference type="Proteomes" id="UP000095283">
    <property type="component" value="Unplaced"/>
</dbReference>
<feature type="domain" description="aECM cysteine-cradle" evidence="1">
    <location>
        <begin position="64"/>
        <end position="113"/>
    </location>
</feature>
<protein>
    <submittedName>
        <fullName evidence="3">DHC_N2 domain-containing protein</fullName>
    </submittedName>
</protein>
<evidence type="ECO:0000313" key="2">
    <source>
        <dbReference type="Proteomes" id="UP000095283"/>
    </source>
</evidence>
<evidence type="ECO:0000313" key="3">
    <source>
        <dbReference type="WBParaSite" id="Hba_16284"/>
    </source>
</evidence>
<dbReference type="InterPro" id="IPR055352">
    <property type="entry name" value="CCD_aECM"/>
</dbReference>
<keyword evidence="2" id="KW-1185">Reference proteome</keyword>
<dbReference type="PANTHER" id="PTHR37435">
    <property type="entry name" value="PROTEIN CBG14344"/>
    <property type="match status" value="1"/>
</dbReference>
<name>A0A1I7XFM7_HETBA</name>
<reference evidence="3" key="1">
    <citation type="submission" date="2016-11" db="UniProtKB">
        <authorList>
            <consortium name="WormBaseParasite"/>
        </authorList>
    </citation>
    <scope>IDENTIFICATION</scope>
</reference>
<accession>A0A1I7XFM7</accession>
<dbReference type="PANTHER" id="PTHR37435:SF3">
    <property type="entry name" value="DUMPY: SHORTER THAN WILD-TYPE"/>
    <property type="match status" value="1"/>
</dbReference>
<proteinExistence type="predicted"/>
<organism evidence="2 3">
    <name type="scientific">Heterorhabditis bacteriophora</name>
    <name type="common">Entomopathogenic nematode worm</name>
    <dbReference type="NCBI Taxonomy" id="37862"/>
    <lineage>
        <taxon>Eukaryota</taxon>
        <taxon>Metazoa</taxon>
        <taxon>Ecdysozoa</taxon>
        <taxon>Nematoda</taxon>
        <taxon>Chromadorea</taxon>
        <taxon>Rhabditida</taxon>
        <taxon>Rhabditina</taxon>
        <taxon>Rhabditomorpha</taxon>
        <taxon>Strongyloidea</taxon>
        <taxon>Heterorhabditidae</taxon>
        <taxon>Heterorhabditis</taxon>
    </lineage>
</organism>
<evidence type="ECO:0000259" key="1">
    <source>
        <dbReference type="Pfam" id="PF23626"/>
    </source>
</evidence>